<dbReference type="GO" id="GO:0005886">
    <property type="term" value="C:plasma membrane"/>
    <property type="evidence" value="ECO:0007669"/>
    <property type="project" value="UniProtKB-SubCell"/>
</dbReference>
<keyword evidence="3 8" id="KW-0812">Transmembrane</keyword>
<feature type="transmembrane region" description="Helical" evidence="8">
    <location>
        <begin position="397"/>
        <end position="416"/>
    </location>
</feature>
<dbReference type="GO" id="GO:0008360">
    <property type="term" value="P:regulation of cell shape"/>
    <property type="evidence" value="ECO:0007669"/>
    <property type="project" value="UniProtKB-KW"/>
</dbReference>
<dbReference type="PANTHER" id="PTHR47019:SF1">
    <property type="entry name" value="LIPID II FLIPPASE MURJ"/>
    <property type="match status" value="1"/>
</dbReference>
<reference evidence="9 10" key="1">
    <citation type="submission" date="2020-07" db="EMBL/GenBank/DDBJ databases">
        <title>Sequencing the genomes of 1000 actinobacteria strains.</title>
        <authorList>
            <person name="Klenk H.-P."/>
        </authorList>
    </citation>
    <scope>NUCLEOTIDE SEQUENCE [LARGE SCALE GENOMIC DNA]</scope>
    <source>
        <strain evidence="9 10">DSM 23819</strain>
    </source>
</reference>
<accession>A0A7Y9S1R4</accession>
<dbReference type="Pfam" id="PF03023">
    <property type="entry name" value="MurJ"/>
    <property type="match status" value="1"/>
</dbReference>
<evidence type="ECO:0000256" key="7">
    <source>
        <dbReference type="ARBA" id="ARBA00023136"/>
    </source>
</evidence>
<dbReference type="Proteomes" id="UP000540656">
    <property type="component" value="Unassembled WGS sequence"/>
</dbReference>
<evidence type="ECO:0000256" key="5">
    <source>
        <dbReference type="ARBA" id="ARBA00022984"/>
    </source>
</evidence>
<feature type="transmembrane region" description="Helical" evidence="8">
    <location>
        <begin position="53"/>
        <end position="72"/>
    </location>
</feature>
<feature type="transmembrane region" description="Helical" evidence="8">
    <location>
        <begin position="324"/>
        <end position="343"/>
    </location>
</feature>
<evidence type="ECO:0000256" key="6">
    <source>
        <dbReference type="ARBA" id="ARBA00022989"/>
    </source>
</evidence>
<keyword evidence="7 8" id="KW-0472">Membrane</keyword>
<keyword evidence="6 8" id="KW-1133">Transmembrane helix</keyword>
<organism evidence="9 10">
    <name type="scientific">Nocardioides daedukensis</name>
    <dbReference type="NCBI Taxonomy" id="634462"/>
    <lineage>
        <taxon>Bacteria</taxon>
        <taxon>Bacillati</taxon>
        <taxon>Actinomycetota</taxon>
        <taxon>Actinomycetes</taxon>
        <taxon>Propionibacteriales</taxon>
        <taxon>Nocardioidaceae</taxon>
        <taxon>Nocardioides</taxon>
    </lineage>
</organism>
<comment type="caution">
    <text evidence="9">The sequence shown here is derived from an EMBL/GenBank/DDBJ whole genome shotgun (WGS) entry which is preliminary data.</text>
</comment>
<evidence type="ECO:0000256" key="1">
    <source>
        <dbReference type="ARBA" id="ARBA00004651"/>
    </source>
</evidence>
<feature type="transmembrane region" description="Helical" evidence="8">
    <location>
        <begin position="92"/>
        <end position="116"/>
    </location>
</feature>
<feature type="transmembrane region" description="Helical" evidence="8">
    <location>
        <begin position="496"/>
        <end position="517"/>
    </location>
</feature>
<evidence type="ECO:0000256" key="8">
    <source>
        <dbReference type="SAM" id="Phobius"/>
    </source>
</evidence>
<name>A0A7Y9S1R4_9ACTN</name>
<feature type="transmembrane region" description="Helical" evidence="8">
    <location>
        <begin position="136"/>
        <end position="154"/>
    </location>
</feature>
<sequence length="544" mass="57591">MSQKSIINASAIMAAGTIVSRFSGLIRSILLAAALGTAAHADLFTIANTIPNMLYILLAGGVFNAVLVPQLVRAMKNDPDGGEAYTNRIITLAGLFLAVVTVLLVIAAPWVMALYLDSGHQGADRESVIDFARYCLPQVFFYGMFVLVGQVLNARGRFGPMMWAPIANNVISVAVLVVYLLVFGPSSVGAYSTGEELLLGLGSTLGIAMQLLILIPYLKSAGFSYRPRFDFRGSGLGHTLRLGVWTVLFVIVNQIAYTVVVRLASSGTADGGDGTGYTIYSGAFLLVMVPHAIITVSLATAVLPELSRRAADHDMTALGSSLAATLRTCLAFIIPFVILLPMLSHDIARVVWGYGASAATYSAYAPTVALFAPGIFFFTVHYLMLRGFYSLERTRTVFWVQCVIAIVNITLALALVQTTSAKFTAPALALAYAGAYAVGAAGSYLVLRSIVGGLETARSIRFVVRVAIAGGLAAGAAYLIARLLDPLLGGQTPNPAQAVVFMAVLATVDAAIFLALARVMHIDEVTELVSSITRRLPGRARGRA</sequence>
<dbReference type="RefSeq" id="WP_343047792.1">
    <property type="nucleotide sequence ID" value="NZ_JACCAA010000001.1"/>
</dbReference>
<proteinExistence type="predicted"/>
<dbReference type="EMBL" id="JACCAA010000001">
    <property type="protein sequence ID" value="NYG59389.1"/>
    <property type="molecule type" value="Genomic_DNA"/>
</dbReference>
<dbReference type="PRINTS" id="PR01806">
    <property type="entry name" value="VIRFACTRMVIN"/>
</dbReference>
<dbReference type="GO" id="GO:0015648">
    <property type="term" value="F:lipid-linked peptidoglycan transporter activity"/>
    <property type="evidence" value="ECO:0007669"/>
    <property type="project" value="TreeGrafter"/>
</dbReference>
<gene>
    <name evidence="9" type="ORF">BJ980_002312</name>
</gene>
<protein>
    <submittedName>
        <fullName evidence="9">Putative peptidoglycan lipid II flippase</fullName>
    </submittedName>
</protein>
<dbReference type="GO" id="GO:0034204">
    <property type="term" value="P:lipid translocation"/>
    <property type="evidence" value="ECO:0007669"/>
    <property type="project" value="TreeGrafter"/>
</dbReference>
<dbReference type="NCBIfam" id="TIGR01695">
    <property type="entry name" value="murJ_mviN"/>
    <property type="match status" value="1"/>
</dbReference>
<keyword evidence="4" id="KW-0133">Cell shape</keyword>
<dbReference type="GO" id="GO:0009252">
    <property type="term" value="P:peptidoglycan biosynthetic process"/>
    <property type="evidence" value="ECO:0007669"/>
    <property type="project" value="UniProtKB-KW"/>
</dbReference>
<keyword evidence="10" id="KW-1185">Reference proteome</keyword>
<evidence type="ECO:0000256" key="2">
    <source>
        <dbReference type="ARBA" id="ARBA00022475"/>
    </source>
</evidence>
<feature type="transmembrane region" description="Helical" evidence="8">
    <location>
        <begin position="428"/>
        <end position="450"/>
    </location>
</feature>
<feature type="transmembrane region" description="Helical" evidence="8">
    <location>
        <begin position="6"/>
        <end position="22"/>
    </location>
</feature>
<feature type="transmembrane region" description="Helical" evidence="8">
    <location>
        <begin position="197"/>
        <end position="218"/>
    </location>
</feature>
<dbReference type="PANTHER" id="PTHR47019">
    <property type="entry name" value="LIPID II FLIPPASE MURJ"/>
    <property type="match status" value="1"/>
</dbReference>
<feature type="transmembrane region" description="Helical" evidence="8">
    <location>
        <begin position="239"/>
        <end position="259"/>
    </location>
</feature>
<comment type="subcellular location">
    <subcellularLocation>
        <location evidence="1">Cell membrane</location>
        <topology evidence="1">Multi-pass membrane protein</topology>
    </subcellularLocation>
</comment>
<feature type="transmembrane region" description="Helical" evidence="8">
    <location>
        <begin position="462"/>
        <end position="484"/>
    </location>
</feature>
<evidence type="ECO:0000313" key="9">
    <source>
        <dbReference type="EMBL" id="NYG59389.1"/>
    </source>
</evidence>
<feature type="transmembrane region" description="Helical" evidence="8">
    <location>
        <begin position="363"/>
        <end position="385"/>
    </location>
</feature>
<feature type="transmembrane region" description="Helical" evidence="8">
    <location>
        <begin position="166"/>
        <end position="185"/>
    </location>
</feature>
<feature type="transmembrane region" description="Helical" evidence="8">
    <location>
        <begin position="279"/>
        <end position="303"/>
    </location>
</feature>
<dbReference type="InterPro" id="IPR004268">
    <property type="entry name" value="MurJ"/>
</dbReference>
<keyword evidence="2" id="KW-1003">Cell membrane</keyword>
<keyword evidence="5" id="KW-0573">Peptidoglycan synthesis</keyword>
<dbReference type="AlphaFoldDB" id="A0A7Y9S1R4"/>
<evidence type="ECO:0000256" key="4">
    <source>
        <dbReference type="ARBA" id="ARBA00022960"/>
    </source>
</evidence>
<evidence type="ECO:0000256" key="3">
    <source>
        <dbReference type="ARBA" id="ARBA00022692"/>
    </source>
</evidence>
<dbReference type="InterPro" id="IPR051050">
    <property type="entry name" value="Lipid_II_flippase_MurJ/MviN"/>
</dbReference>
<evidence type="ECO:0000313" key="10">
    <source>
        <dbReference type="Proteomes" id="UP000540656"/>
    </source>
</evidence>